<feature type="domain" description="AB hydrolase-1" evidence="1">
    <location>
        <begin position="73"/>
        <end position="339"/>
    </location>
</feature>
<evidence type="ECO:0000259" key="1">
    <source>
        <dbReference type="Pfam" id="PF12697"/>
    </source>
</evidence>
<dbReference type="SUPFAM" id="SSF53474">
    <property type="entry name" value="alpha/beta-Hydrolases"/>
    <property type="match status" value="1"/>
</dbReference>
<name>A0AAD7K035_9AGAR</name>
<dbReference type="Gene3D" id="3.40.50.1820">
    <property type="entry name" value="alpha/beta hydrolase"/>
    <property type="match status" value="1"/>
</dbReference>
<gene>
    <name evidence="2" type="ORF">B0H16DRAFT_117387</name>
</gene>
<protein>
    <submittedName>
        <fullName evidence="2">Alpha/Beta hydrolase protein</fullName>
    </submittedName>
</protein>
<organism evidence="2 3">
    <name type="scientific">Mycena metata</name>
    <dbReference type="NCBI Taxonomy" id="1033252"/>
    <lineage>
        <taxon>Eukaryota</taxon>
        <taxon>Fungi</taxon>
        <taxon>Dikarya</taxon>
        <taxon>Basidiomycota</taxon>
        <taxon>Agaricomycotina</taxon>
        <taxon>Agaricomycetes</taxon>
        <taxon>Agaricomycetidae</taxon>
        <taxon>Agaricales</taxon>
        <taxon>Marasmiineae</taxon>
        <taxon>Mycenaceae</taxon>
        <taxon>Mycena</taxon>
    </lineage>
</organism>
<dbReference type="InterPro" id="IPR000073">
    <property type="entry name" value="AB_hydrolase_1"/>
</dbReference>
<keyword evidence="2" id="KW-0378">Hydrolase</keyword>
<accession>A0AAD7K035</accession>
<sequence>MPLEVTSFVFDSPQSVQDAPGCLLKMAAKRYRTPESTENSTGLSLLFTHCVGGRKSLASIAYRMRARDDIQDKEQWEPVIQRILELRSSEVHEAWAFDWQHHGDSAILNHDLLTSTPSRVYGVSVFEWSDAIAAFISSSHMRGRRIILVGHSAGAGTMVLTARNRALHDIPYAALVLIEPTVIPRELFYLTIEDRVQTMEFVVTATTSRRERWRSREDAHAWLGRRVPWDSWDPRVLRTLSEHGLVDMSDGGVAIKCDRRQEALCYPDVEPHFTAAQELGRISGTIPMHFIWGDESPLVPQFVQDALADGSDGRKASSVVKVQGGHRIVQEQPAKVADAICDIIDSAGPHAHIPRSKL</sequence>
<comment type="caution">
    <text evidence="2">The sequence shown here is derived from an EMBL/GenBank/DDBJ whole genome shotgun (WGS) entry which is preliminary data.</text>
</comment>
<dbReference type="GO" id="GO:0016787">
    <property type="term" value="F:hydrolase activity"/>
    <property type="evidence" value="ECO:0007669"/>
    <property type="project" value="UniProtKB-KW"/>
</dbReference>
<dbReference type="Proteomes" id="UP001215598">
    <property type="component" value="Unassembled WGS sequence"/>
</dbReference>
<dbReference type="Pfam" id="PF12697">
    <property type="entry name" value="Abhydrolase_6"/>
    <property type="match status" value="1"/>
</dbReference>
<reference evidence="2" key="1">
    <citation type="submission" date="2023-03" db="EMBL/GenBank/DDBJ databases">
        <title>Massive genome expansion in bonnet fungi (Mycena s.s.) driven by repeated elements and novel gene families across ecological guilds.</title>
        <authorList>
            <consortium name="Lawrence Berkeley National Laboratory"/>
            <person name="Harder C.B."/>
            <person name="Miyauchi S."/>
            <person name="Viragh M."/>
            <person name="Kuo A."/>
            <person name="Thoen E."/>
            <person name="Andreopoulos B."/>
            <person name="Lu D."/>
            <person name="Skrede I."/>
            <person name="Drula E."/>
            <person name="Henrissat B."/>
            <person name="Morin E."/>
            <person name="Kohler A."/>
            <person name="Barry K."/>
            <person name="LaButti K."/>
            <person name="Morin E."/>
            <person name="Salamov A."/>
            <person name="Lipzen A."/>
            <person name="Mereny Z."/>
            <person name="Hegedus B."/>
            <person name="Baldrian P."/>
            <person name="Stursova M."/>
            <person name="Weitz H."/>
            <person name="Taylor A."/>
            <person name="Grigoriev I.V."/>
            <person name="Nagy L.G."/>
            <person name="Martin F."/>
            <person name="Kauserud H."/>
        </authorList>
    </citation>
    <scope>NUCLEOTIDE SEQUENCE</scope>
    <source>
        <strain evidence="2">CBHHK182m</strain>
    </source>
</reference>
<proteinExistence type="predicted"/>
<evidence type="ECO:0000313" key="3">
    <source>
        <dbReference type="Proteomes" id="UP001215598"/>
    </source>
</evidence>
<dbReference type="InterPro" id="IPR029058">
    <property type="entry name" value="AB_hydrolase_fold"/>
</dbReference>
<dbReference type="EMBL" id="JARKIB010000012">
    <property type="protein sequence ID" value="KAJ7774054.1"/>
    <property type="molecule type" value="Genomic_DNA"/>
</dbReference>
<dbReference type="AlphaFoldDB" id="A0AAD7K035"/>
<keyword evidence="3" id="KW-1185">Reference proteome</keyword>
<evidence type="ECO:0000313" key="2">
    <source>
        <dbReference type="EMBL" id="KAJ7774054.1"/>
    </source>
</evidence>